<proteinExistence type="predicted"/>
<evidence type="ECO:0000313" key="1">
    <source>
        <dbReference type="EMBL" id="KAJ5246430.1"/>
    </source>
</evidence>
<dbReference type="EMBL" id="JAPQKS010000002">
    <property type="protein sequence ID" value="KAJ5246430.1"/>
    <property type="molecule type" value="Genomic_DNA"/>
</dbReference>
<protein>
    <submittedName>
        <fullName evidence="1">Uncharacterized protein</fullName>
    </submittedName>
</protein>
<organism evidence="1 2">
    <name type="scientific">Penicillium chermesinum</name>
    <dbReference type="NCBI Taxonomy" id="63820"/>
    <lineage>
        <taxon>Eukaryota</taxon>
        <taxon>Fungi</taxon>
        <taxon>Dikarya</taxon>
        <taxon>Ascomycota</taxon>
        <taxon>Pezizomycotina</taxon>
        <taxon>Eurotiomycetes</taxon>
        <taxon>Eurotiomycetidae</taxon>
        <taxon>Eurotiales</taxon>
        <taxon>Aspergillaceae</taxon>
        <taxon>Penicillium</taxon>
    </lineage>
</organism>
<dbReference type="InterPro" id="IPR040632">
    <property type="entry name" value="Sulfotransfer_4"/>
</dbReference>
<name>A0A9W9TWR4_9EURO</name>
<dbReference type="AlphaFoldDB" id="A0A9W9TWR4"/>
<reference evidence="1" key="2">
    <citation type="journal article" date="2023" name="IMA Fungus">
        <title>Comparative genomic study of the Penicillium genus elucidates a diverse pangenome and 15 lateral gene transfer events.</title>
        <authorList>
            <person name="Petersen C."/>
            <person name="Sorensen T."/>
            <person name="Nielsen M.R."/>
            <person name="Sondergaard T.E."/>
            <person name="Sorensen J.L."/>
            <person name="Fitzpatrick D.A."/>
            <person name="Frisvad J.C."/>
            <person name="Nielsen K.L."/>
        </authorList>
    </citation>
    <scope>NUCLEOTIDE SEQUENCE</scope>
    <source>
        <strain evidence="1">IBT 19713</strain>
    </source>
</reference>
<dbReference type="InterPro" id="IPR027417">
    <property type="entry name" value="P-loop_NTPase"/>
</dbReference>
<dbReference type="Proteomes" id="UP001150941">
    <property type="component" value="Unassembled WGS sequence"/>
</dbReference>
<dbReference type="Pfam" id="PF17784">
    <property type="entry name" value="Sulfotransfer_4"/>
    <property type="match status" value="1"/>
</dbReference>
<dbReference type="PANTHER" id="PTHR36978">
    <property type="entry name" value="P-LOOP CONTAINING NUCLEOTIDE TRIPHOSPHATE HYDROLASE"/>
    <property type="match status" value="1"/>
</dbReference>
<reference evidence="1" key="1">
    <citation type="submission" date="2022-11" db="EMBL/GenBank/DDBJ databases">
        <authorList>
            <person name="Petersen C."/>
        </authorList>
    </citation>
    <scope>NUCLEOTIDE SEQUENCE</scope>
    <source>
        <strain evidence="1">IBT 19713</strain>
    </source>
</reference>
<keyword evidence="2" id="KW-1185">Reference proteome</keyword>
<comment type="caution">
    <text evidence="1">The sequence shown here is derived from an EMBL/GenBank/DDBJ whole genome shotgun (WGS) entry which is preliminary data.</text>
</comment>
<sequence length="150" mass="18018">MLYCELMILKLQNRLPPPEILRRDYFDRILADKEATTDIPAAWFAPELVQAYPEALVILNRRRDLGAWKVSFRASVLPMMQSWKYWLGSWFNAELFWGVWLTDMGHDKFLFRGDFERNAEQAYMDHYEGLERMLQEEGREYLDWAVEDGW</sequence>
<dbReference type="GeneID" id="83198013"/>
<gene>
    <name evidence="1" type="ORF">N7468_001413</name>
</gene>
<dbReference type="RefSeq" id="XP_058333851.1">
    <property type="nucleotide sequence ID" value="XM_058470710.1"/>
</dbReference>
<dbReference type="PANTHER" id="PTHR36978:SF8">
    <property type="entry name" value="NAD DEPENDENT EPIMERASE_DEHYDRATASE"/>
    <property type="match status" value="1"/>
</dbReference>
<dbReference type="Gene3D" id="3.40.50.300">
    <property type="entry name" value="P-loop containing nucleotide triphosphate hydrolases"/>
    <property type="match status" value="1"/>
</dbReference>
<dbReference type="OrthoDB" id="408152at2759"/>
<accession>A0A9W9TWR4</accession>
<evidence type="ECO:0000313" key="2">
    <source>
        <dbReference type="Proteomes" id="UP001150941"/>
    </source>
</evidence>